<dbReference type="GO" id="GO:0003876">
    <property type="term" value="F:AMP deaminase activity"/>
    <property type="evidence" value="ECO:0007669"/>
    <property type="project" value="InterPro"/>
</dbReference>
<feature type="transmembrane region" description="Helical" evidence="3">
    <location>
        <begin position="12"/>
        <end position="31"/>
    </location>
</feature>
<evidence type="ECO:0000313" key="4">
    <source>
        <dbReference type="EMBL" id="KAH7299488.1"/>
    </source>
</evidence>
<name>A0A8T2RVG3_CERRI</name>
<dbReference type="PANTHER" id="PTHR11359">
    <property type="entry name" value="AMP DEAMINASE"/>
    <property type="match status" value="1"/>
</dbReference>
<keyword evidence="3" id="KW-1133">Transmembrane helix</keyword>
<comment type="similarity">
    <text evidence="1">Belongs to the metallo-dependent hydrolases superfamily. Adenosine and AMP deaminases family.</text>
</comment>
<dbReference type="GO" id="GO:0046033">
    <property type="term" value="P:AMP metabolic process"/>
    <property type="evidence" value="ECO:0007669"/>
    <property type="project" value="TreeGrafter"/>
</dbReference>
<evidence type="ECO:0000313" key="5">
    <source>
        <dbReference type="Proteomes" id="UP000825935"/>
    </source>
</evidence>
<dbReference type="EMBL" id="CM035429">
    <property type="protein sequence ID" value="KAH7299487.1"/>
    <property type="molecule type" value="Genomic_DNA"/>
</dbReference>
<feature type="region of interest" description="Disordered" evidence="2">
    <location>
        <begin position="39"/>
        <end position="83"/>
    </location>
</feature>
<dbReference type="EMBL" id="CM035429">
    <property type="protein sequence ID" value="KAH7299488.1"/>
    <property type="molecule type" value="Genomic_DNA"/>
</dbReference>
<dbReference type="OrthoDB" id="1723809at2759"/>
<protein>
    <submittedName>
        <fullName evidence="4">Uncharacterized protein</fullName>
    </submittedName>
</protein>
<proteinExistence type="inferred from homology"/>
<sequence>MDMTVRLEPWVSLLATAVLGAALVAVPAILYHKRVVDELKQHRQSRKSRGRIRDLSKNSHRRIRSRSSSKDRTSPTVCGVTKIHDKDGSKMCLSSKRPEQDRSIDHKSALQVPFGPLSSISSGIPRVQSPHEVDTSVFGDGGGSDDDIANNQDEQTYTYEEMNEDSLACEAAILKEDSIKSTISAVASKDNANMSLERTGKPIERTCNAMSKSHSIPGELHNIHTSDPVTADILRKEPEQESYVHLHFEPFEAPSPEEEEVCRLMQECLLLRQKYVFRERIVPWKKDSIADHSSPLQNPDPFHYEQEPASKHTFKMIDGVVHVYAIDGGI</sequence>
<feature type="compositionally biased region" description="Basic residues" evidence="2">
    <location>
        <begin position="58"/>
        <end position="67"/>
    </location>
</feature>
<evidence type="ECO:0000256" key="2">
    <source>
        <dbReference type="SAM" id="MobiDB-lite"/>
    </source>
</evidence>
<comment type="caution">
    <text evidence="4">The sequence shown here is derived from an EMBL/GenBank/DDBJ whole genome shotgun (WGS) entry which is preliminary data.</text>
</comment>
<dbReference type="AlphaFoldDB" id="A0A8T2RVG3"/>
<keyword evidence="3" id="KW-0812">Transmembrane</keyword>
<evidence type="ECO:0000256" key="3">
    <source>
        <dbReference type="SAM" id="Phobius"/>
    </source>
</evidence>
<evidence type="ECO:0000256" key="1">
    <source>
        <dbReference type="ARBA" id="ARBA00006676"/>
    </source>
</evidence>
<accession>A0A8T2RVG3</accession>
<dbReference type="GO" id="GO:0032264">
    <property type="term" value="P:IMP salvage"/>
    <property type="evidence" value="ECO:0007669"/>
    <property type="project" value="InterPro"/>
</dbReference>
<gene>
    <name evidence="4" type="ORF">KP509_24G014400</name>
</gene>
<dbReference type="PANTHER" id="PTHR11359:SF0">
    <property type="entry name" value="AMP DEAMINASE"/>
    <property type="match status" value="1"/>
</dbReference>
<dbReference type="Gene3D" id="3.20.20.140">
    <property type="entry name" value="Metal-dependent hydrolases"/>
    <property type="match status" value="1"/>
</dbReference>
<dbReference type="GO" id="GO:0005829">
    <property type="term" value="C:cytosol"/>
    <property type="evidence" value="ECO:0007669"/>
    <property type="project" value="TreeGrafter"/>
</dbReference>
<keyword evidence="5" id="KW-1185">Reference proteome</keyword>
<dbReference type="Proteomes" id="UP000825935">
    <property type="component" value="Chromosome 24"/>
</dbReference>
<organism evidence="4 5">
    <name type="scientific">Ceratopteris richardii</name>
    <name type="common">Triangle waterfern</name>
    <dbReference type="NCBI Taxonomy" id="49495"/>
    <lineage>
        <taxon>Eukaryota</taxon>
        <taxon>Viridiplantae</taxon>
        <taxon>Streptophyta</taxon>
        <taxon>Embryophyta</taxon>
        <taxon>Tracheophyta</taxon>
        <taxon>Polypodiopsida</taxon>
        <taxon>Polypodiidae</taxon>
        <taxon>Polypodiales</taxon>
        <taxon>Pteridineae</taxon>
        <taxon>Pteridaceae</taxon>
        <taxon>Parkerioideae</taxon>
        <taxon>Ceratopteris</taxon>
    </lineage>
</organism>
<dbReference type="SUPFAM" id="SSF51556">
    <property type="entry name" value="Metallo-dependent hydrolases"/>
    <property type="match status" value="1"/>
</dbReference>
<dbReference type="EMBL" id="CM035429">
    <property type="protein sequence ID" value="KAH7299486.1"/>
    <property type="molecule type" value="Genomic_DNA"/>
</dbReference>
<dbReference type="InterPro" id="IPR006329">
    <property type="entry name" value="AMPD"/>
</dbReference>
<dbReference type="InterPro" id="IPR032466">
    <property type="entry name" value="Metal_Hydrolase"/>
</dbReference>
<keyword evidence="3" id="KW-0472">Membrane</keyword>
<reference evidence="4" key="1">
    <citation type="submission" date="2021-08" db="EMBL/GenBank/DDBJ databases">
        <title>WGS assembly of Ceratopteris richardii.</title>
        <authorList>
            <person name="Marchant D.B."/>
            <person name="Chen G."/>
            <person name="Jenkins J."/>
            <person name="Shu S."/>
            <person name="Leebens-Mack J."/>
            <person name="Grimwood J."/>
            <person name="Schmutz J."/>
            <person name="Soltis P."/>
            <person name="Soltis D."/>
            <person name="Chen Z.-H."/>
        </authorList>
    </citation>
    <scope>NUCLEOTIDE SEQUENCE</scope>
    <source>
        <strain evidence="4">Whitten #5841</strain>
        <tissue evidence="4">Leaf</tissue>
    </source>
</reference>